<dbReference type="PANTHER" id="PTHR45458:SF3">
    <property type="entry name" value="CHAIN DEHYDROGENASE (ATSC), PUTATIVE-RELATED"/>
    <property type="match status" value="1"/>
</dbReference>
<dbReference type="PRINTS" id="PR00081">
    <property type="entry name" value="GDHRDH"/>
</dbReference>
<dbReference type="InterPro" id="IPR036291">
    <property type="entry name" value="NAD(P)-bd_dom_sf"/>
</dbReference>
<sequence>MSSSVVLGASRGIGFEFLRQLSLDPANIVIGLVRDVKTTESKVTAEINRSNVHIIHGDLDSYDSLKARPKRSSQETVLITLHRKQAKLPQESPAEAWTISSPTELVFPKTLTSSASENKEELMTGFKTNVVGNVHLFNLFMPLILKGQQKKVIFISSGHADLDFISKCEVEVSGPYAVGKAATNTVVAKFGAEYGNDGVLFMSISPGVVDTGHFDPTKLTEQERQGFGAFMAKMQKYVPHFQGMMTPEESVKAVVSVYEKASIANGDQGSFVSHRGTKQWI</sequence>
<organism evidence="2 3">
    <name type="scientific">Knufia fluminis</name>
    <dbReference type="NCBI Taxonomy" id="191047"/>
    <lineage>
        <taxon>Eukaryota</taxon>
        <taxon>Fungi</taxon>
        <taxon>Dikarya</taxon>
        <taxon>Ascomycota</taxon>
        <taxon>Pezizomycotina</taxon>
        <taxon>Eurotiomycetes</taxon>
        <taxon>Chaetothyriomycetidae</taxon>
        <taxon>Chaetothyriales</taxon>
        <taxon>Trichomeriaceae</taxon>
        <taxon>Knufia</taxon>
    </lineage>
</organism>
<reference evidence="2 3" key="1">
    <citation type="submission" date="2022-12" db="EMBL/GenBank/DDBJ databases">
        <title>Genomic features and morphological characterization of a novel Knufia sp. strain isolated from spacecraft assembly facility.</title>
        <authorList>
            <person name="Teixeira M."/>
            <person name="Chander A.M."/>
            <person name="Stajich J.E."/>
            <person name="Venkateswaran K."/>
        </authorList>
    </citation>
    <scope>NUCLEOTIDE SEQUENCE [LARGE SCALE GENOMIC DNA]</scope>
    <source>
        <strain evidence="2 3">FJI-L2-BK-P2</strain>
    </source>
</reference>
<dbReference type="AlphaFoldDB" id="A0AAN8I4A9"/>
<dbReference type="InterPro" id="IPR052184">
    <property type="entry name" value="SDR_enzymes"/>
</dbReference>
<evidence type="ECO:0008006" key="4">
    <source>
        <dbReference type="Google" id="ProtNLM"/>
    </source>
</evidence>
<comment type="caution">
    <text evidence="2">The sequence shown here is derived from an EMBL/GenBank/DDBJ whole genome shotgun (WGS) entry which is preliminary data.</text>
</comment>
<dbReference type="Pfam" id="PF00106">
    <property type="entry name" value="adh_short"/>
    <property type="match status" value="1"/>
</dbReference>
<dbReference type="InterPro" id="IPR020904">
    <property type="entry name" value="Sc_DH/Rdtase_CS"/>
</dbReference>
<dbReference type="EMBL" id="JAKLMC020000033">
    <property type="protein sequence ID" value="KAK5949655.1"/>
    <property type="molecule type" value="Genomic_DNA"/>
</dbReference>
<evidence type="ECO:0000313" key="2">
    <source>
        <dbReference type="EMBL" id="KAK5949655.1"/>
    </source>
</evidence>
<name>A0AAN8I4A9_9EURO</name>
<dbReference type="PANTHER" id="PTHR45458">
    <property type="entry name" value="SHORT-CHAIN DEHYDROGENASE/REDUCTASE SDR"/>
    <property type="match status" value="1"/>
</dbReference>
<accession>A0AAN8I4A9</accession>
<dbReference type="Gene3D" id="3.40.50.720">
    <property type="entry name" value="NAD(P)-binding Rossmann-like Domain"/>
    <property type="match status" value="1"/>
</dbReference>
<keyword evidence="3" id="KW-1185">Reference proteome</keyword>
<proteinExistence type="predicted"/>
<dbReference type="GO" id="GO:0016616">
    <property type="term" value="F:oxidoreductase activity, acting on the CH-OH group of donors, NAD or NADP as acceptor"/>
    <property type="evidence" value="ECO:0007669"/>
    <property type="project" value="TreeGrafter"/>
</dbReference>
<protein>
    <recommendedName>
        <fullName evidence="4">NAD(P)-binding protein</fullName>
    </recommendedName>
</protein>
<dbReference type="SUPFAM" id="SSF51735">
    <property type="entry name" value="NAD(P)-binding Rossmann-fold domains"/>
    <property type="match status" value="1"/>
</dbReference>
<dbReference type="PROSITE" id="PS00061">
    <property type="entry name" value="ADH_SHORT"/>
    <property type="match status" value="1"/>
</dbReference>
<evidence type="ECO:0000256" key="1">
    <source>
        <dbReference type="ARBA" id="ARBA00022857"/>
    </source>
</evidence>
<keyword evidence="1" id="KW-0521">NADP</keyword>
<gene>
    <name evidence="2" type="ORF">OHC33_009252</name>
</gene>
<dbReference type="Proteomes" id="UP001316803">
    <property type="component" value="Unassembled WGS sequence"/>
</dbReference>
<evidence type="ECO:0000313" key="3">
    <source>
        <dbReference type="Proteomes" id="UP001316803"/>
    </source>
</evidence>
<dbReference type="InterPro" id="IPR002347">
    <property type="entry name" value="SDR_fam"/>
</dbReference>